<gene>
    <name evidence="2" type="primary">neuC</name>
    <name evidence="2" type="ORF">EJC50_01640</name>
</gene>
<dbReference type="Gene3D" id="3.40.50.2000">
    <property type="entry name" value="Glycogen Phosphorylase B"/>
    <property type="match status" value="2"/>
</dbReference>
<dbReference type="InterPro" id="IPR020004">
    <property type="entry name" value="UDP-GlcNAc_Epase"/>
</dbReference>
<dbReference type="NCBIfam" id="TIGR03568">
    <property type="entry name" value="NeuC_NnaA"/>
    <property type="match status" value="1"/>
</dbReference>
<dbReference type="CDD" id="cd03786">
    <property type="entry name" value="GTB_UDP-GlcNAc_2-Epimerase"/>
    <property type="match status" value="1"/>
</dbReference>
<dbReference type="KEGG" id="palb:EJC50_01640"/>
<dbReference type="InterPro" id="IPR003331">
    <property type="entry name" value="UDP_GlcNAc_Epimerase_2_dom"/>
</dbReference>
<dbReference type="EC" id="3.2.1.183" evidence="2"/>
<dbReference type="Proteomes" id="UP000272528">
    <property type="component" value="Chromosome"/>
</dbReference>
<dbReference type="OrthoDB" id="9803238at2"/>
<evidence type="ECO:0000313" key="2">
    <source>
        <dbReference type="EMBL" id="AZN38515.1"/>
    </source>
</evidence>
<proteinExistence type="predicted"/>
<dbReference type="PANTHER" id="PTHR43174:SF3">
    <property type="entry name" value="UDP-N-ACETYLGLUCOSAMINE 2-EPIMERASE"/>
    <property type="match status" value="1"/>
</dbReference>
<organism evidence="2 3">
    <name type="scientific">Paenibacillus albus</name>
    <dbReference type="NCBI Taxonomy" id="2495582"/>
    <lineage>
        <taxon>Bacteria</taxon>
        <taxon>Bacillati</taxon>
        <taxon>Bacillota</taxon>
        <taxon>Bacilli</taxon>
        <taxon>Bacillales</taxon>
        <taxon>Paenibacillaceae</taxon>
        <taxon>Paenibacillus</taxon>
    </lineage>
</organism>
<accession>A0A3S8ZYI0</accession>
<dbReference type="PANTHER" id="PTHR43174">
    <property type="entry name" value="UDP-N-ACETYLGLUCOSAMINE 2-EPIMERASE"/>
    <property type="match status" value="1"/>
</dbReference>
<evidence type="ECO:0000259" key="1">
    <source>
        <dbReference type="Pfam" id="PF02350"/>
    </source>
</evidence>
<dbReference type="GO" id="GO:0006047">
    <property type="term" value="P:UDP-N-acetylglucosamine metabolic process"/>
    <property type="evidence" value="ECO:0007669"/>
    <property type="project" value="InterPro"/>
</dbReference>
<dbReference type="InterPro" id="IPR029767">
    <property type="entry name" value="WecB-like"/>
</dbReference>
<reference evidence="3" key="1">
    <citation type="submission" date="2018-12" db="EMBL/GenBank/DDBJ databases">
        <title>Genome sequence of Peanibacillus sp.</title>
        <authorList>
            <person name="Subramani G."/>
            <person name="Srinivasan S."/>
            <person name="Kim M.K."/>
        </authorList>
    </citation>
    <scope>NUCLEOTIDE SEQUENCE [LARGE SCALE GENOMIC DNA]</scope>
    <source>
        <strain evidence="3">18JY67-1</strain>
    </source>
</reference>
<dbReference type="EMBL" id="CP034437">
    <property type="protein sequence ID" value="AZN38515.1"/>
    <property type="molecule type" value="Genomic_DNA"/>
</dbReference>
<feature type="domain" description="UDP-N-acetylglucosamine 2-epimerase" evidence="1">
    <location>
        <begin position="22"/>
        <end position="369"/>
    </location>
</feature>
<evidence type="ECO:0000313" key="3">
    <source>
        <dbReference type="Proteomes" id="UP000272528"/>
    </source>
</evidence>
<dbReference type="RefSeq" id="WP_126011699.1">
    <property type="nucleotide sequence ID" value="NZ_CP034437.1"/>
</dbReference>
<sequence length="386" mass="42817">MRKICVVTGSRAEYGLMYWLLREIQEDPELTLQLVVTGMHLSPEFGLTHRQINHDGFTIDDKVEMLLSSDTPVGITKSMGLGLIGFADVFARLQPDVVVILGDRYEMMVVAQSAMIANIPIAHLHGGESTEGVVDEAIRHSITKMAQLHFTAAEKYRQRVIQLGEHPDRVFNVGAVGLDNTRRLALLTRAQLEETISFKLGELCFLVTYHPVTLSYQSVEEQTRQLFEALDHYQHAKVIITKPNSDTNGRIIASLIDEFAKANEGRVITFVSMGQLRYLSALQFVDVVIGNSSSGIYEAPVFHTPTVNIGTRQTGRLMGSSVIHCGESSSAIIQAVDQALSEDFQSKLFNQAPLYGTGDASSRIKTILKEVNLEGILYKSFFEVQI</sequence>
<name>A0A3S8ZYI0_9BACL</name>
<dbReference type="Pfam" id="PF02350">
    <property type="entry name" value="Epimerase_2"/>
    <property type="match status" value="1"/>
</dbReference>
<dbReference type="AlphaFoldDB" id="A0A3S8ZYI0"/>
<keyword evidence="3" id="KW-1185">Reference proteome</keyword>
<protein>
    <submittedName>
        <fullName evidence="2">UDP-N-acetylglucosamine 2-epimerase (Hydrolyzing)</fullName>
        <ecNumber evidence="2">3.2.1.183</ecNumber>
    </submittedName>
</protein>
<keyword evidence="2" id="KW-0326">Glycosidase</keyword>
<keyword evidence="2" id="KW-0378">Hydrolase</keyword>
<dbReference type="SUPFAM" id="SSF53756">
    <property type="entry name" value="UDP-Glycosyltransferase/glycogen phosphorylase"/>
    <property type="match status" value="1"/>
</dbReference>
<dbReference type="GO" id="GO:0004553">
    <property type="term" value="F:hydrolase activity, hydrolyzing O-glycosyl compounds"/>
    <property type="evidence" value="ECO:0007669"/>
    <property type="project" value="InterPro"/>
</dbReference>